<comment type="cofactor">
    <cofactor evidence="1">
        <name>Zn(2+)</name>
        <dbReference type="ChEBI" id="CHEBI:29105"/>
    </cofactor>
</comment>
<dbReference type="SUPFAM" id="SSF50129">
    <property type="entry name" value="GroES-like"/>
    <property type="match status" value="1"/>
</dbReference>
<proteinExistence type="inferred from homology"/>
<keyword evidence="3" id="KW-0479">Metal-binding</keyword>
<protein>
    <submittedName>
        <fullName evidence="7">Alcohol dehydrogenase</fullName>
    </submittedName>
</protein>
<dbReference type="RefSeq" id="WP_146689222.1">
    <property type="nucleotide sequence ID" value="NZ_LT629750.1"/>
</dbReference>
<dbReference type="SMART" id="SM00829">
    <property type="entry name" value="PKS_ER"/>
    <property type="match status" value="1"/>
</dbReference>
<dbReference type="InterPro" id="IPR036291">
    <property type="entry name" value="NAD(P)-bd_dom_sf"/>
</dbReference>
<dbReference type="GO" id="GO:0046872">
    <property type="term" value="F:metal ion binding"/>
    <property type="evidence" value="ECO:0007669"/>
    <property type="project" value="UniProtKB-KW"/>
</dbReference>
<comment type="similarity">
    <text evidence="2">Belongs to the zinc-containing alcohol dehydrogenase family.</text>
</comment>
<dbReference type="Proteomes" id="UP000243904">
    <property type="component" value="Chromosome I"/>
</dbReference>
<evidence type="ECO:0000256" key="3">
    <source>
        <dbReference type="ARBA" id="ARBA00022723"/>
    </source>
</evidence>
<dbReference type="InterPro" id="IPR020843">
    <property type="entry name" value="ER"/>
</dbReference>
<keyword evidence="4" id="KW-0862">Zinc</keyword>
<dbReference type="AlphaFoldDB" id="A0A1H1YVC6"/>
<dbReference type="PANTHER" id="PTHR43350:SF17">
    <property type="entry name" value="NAD-DEPENDENT ALCOHOL DEHYDROGENASE"/>
    <property type="match status" value="1"/>
</dbReference>
<dbReference type="Gene3D" id="3.40.50.720">
    <property type="entry name" value="NAD(P)-binding Rossmann-like Domain"/>
    <property type="match status" value="1"/>
</dbReference>
<name>A0A1H1YVC6_9BRAD</name>
<sequence>MKSTHKAWRLHAHNDLRFDKVETPSPAPDGVLVAIEAGMVLSYTGKVLSGTVPYSLPPMPFVPGTNAIARVIATGENVTHVRSGDRVFLSPHLRGDVPDPEPPQILIGLTATVTTPAALAMQARWRDGVFAEIAHWPAACVTPLNGLDDKPATELIGLAKLIVPFGGLQRCGLRGGDTIIINGASGYFGSGAVMLAVAMGAGRVVTVGRKQAALESLREAFGPRVIPAVVSGDPAKDLAIIRHAAGGGADVALDLLGSAKSTSTTLSSLRALKRGGRLVLMGSAEVPLELSFREMLANDWEVVGQFMYARTAPGQLAALAATGLLDFGKIVVTTFKLADFRQAVDAAALMQGLDLTAVVP</sequence>
<dbReference type="Pfam" id="PF08240">
    <property type="entry name" value="ADH_N"/>
    <property type="match status" value="1"/>
</dbReference>
<dbReference type="Gene3D" id="3.90.180.10">
    <property type="entry name" value="Medium-chain alcohol dehydrogenases, catalytic domain"/>
    <property type="match status" value="1"/>
</dbReference>
<dbReference type="GO" id="GO:0016491">
    <property type="term" value="F:oxidoreductase activity"/>
    <property type="evidence" value="ECO:0007669"/>
    <property type="project" value="UniProtKB-KW"/>
</dbReference>
<dbReference type="InterPro" id="IPR011032">
    <property type="entry name" value="GroES-like_sf"/>
</dbReference>
<keyword evidence="8" id="KW-1185">Reference proteome</keyword>
<dbReference type="EMBL" id="LT629750">
    <property type="protein sequence ID" value="SDT25360.1"/>
    <property type="molecule type" value="Genomic_DNA"/>
</dbReference>
<evidence type="ECO:0000256" key="1">
    <source>
        <dbReference type="ARBA" id="ARBA00001947"/>
    </source>
</evidence>
<dbReference type="SUPFAM" id="SSF51735">
    <property type="entry name" value="NAD(P)-binding Rossmann-fold domains"/>
    <property type="match status" value="1"/>
</dbReference>
<evidence type="ECO:0000259" key="6">
    <source>
        <dbReference type="SMART" id="SM00829"/>
    </source>
</evidence>
<reference evidence="8" key="1">
    <citation type="submission" date="2016-10" db="EMBL/GenBank/DDBJ databases">
        <authorList>
            <person name="Varghese N."/>
            <person name="Submissions S."/>
        </authorList>
    </citation>
    <scope>NUCLEOTIDE SEQUENCE [LARGE SCALE GENOMIC DNA]</scope>
    <source>
        <strain evidence="8">GAS369</strain>
    </source>
</reference>
<evidence type="ECO:0000313" key="7">
    <source>
        <dbReference type="EMBL" id="SDT25360.1"/>
    </source>
</evidence>
<dbReference type="InterPro" id="IPR013149">
    <property type="entry name" value="ADH-like_C"/>
</dbReference>
<evidence type="ECO:0000256" key="2">
    <source>
        <dbReference type="ARBA" id="ARBA00008072"/>
    </source>
</evidence>
<dbReference type="Pfam" id="PF00107">
    <property type="entry name" value="ADH_zinc_N"/>
    <property type="match status" value="1"/>
</dbReference>
<gene>
    <name evidence="7" type="ORF">SAMN05444158_5037</name>
</gene>
<dbReference type="InterPro" id="IPR013154">
    <property type="entry name" value="ADH-like_N"/>
</dbReference>
<keyword evidence="5" id="KW-0560">Oxidoreductase</keyword>
<dbReference type="PANTHER" id="PTHR43350">
    <property type="entry name" value="NAD-DEPENDENT ALCOHOL DEHYDROGENASE"/>
    <property type="match status" value="1"/>
</dbReference>
<feature type="domain" description="Enoyl reductase (ER)" evidence="6">
    <location>
        <begin position="11"/>
        <end position="359"/>
    </location>
</feature>
<accession>A0A1H1YVC6</accession>
<evidence type="ECO:0000313" key="8">
    <source>
        <dbReference type="Proteomes" id="UP000243904"/>
    </source>
</evidence>
<evidence type="ECO:0000256" key="4">
    <source>
        <dbReference type="ARBA" id="ARBA00022833"/>
    </source>
</evidence>
<organism evidence="7 8">
    <name type="scientific">Bradyrhizobium canariense</name>
    <dbReference type="NCBI Taxonomy" id="255045"/>
    <lineage>
        <taxon>Bacteria</taxon>
        <taxon>Pseudomonadati</taxon>
        <taxon>Pseudomonadota</taxon>
        <taxon>Alphaproteobacteria</taxon>
        <taxon>Hyphomicrobiales</taxon>
        <taxon>Nitrobacteraceae</taxon>
        <taxon>Bradyrhizobium</taxon>
    </lineage>
</organism>
<evidence type="ECO:0000256" key="5">
    <source>
        <dbReference type="ARBA" id="ARBA00023002"/>
    </source>
</evidence>